<dbReference type="EMBL" id="FMSV02000180">
    <property type="protein sequence ID" value="SEH05248.1"/>
    <property type="molecule type" value="Genomic_DNA"/>
</dbReference>
<evidence type="ECO:0000256" key="3">
    <source>
        <dbReference type="ARBA" id="ARBA00022722"/>
    </source>
</evidence>
<dbReference type="GO" id="GO:0043571">
    <property type="term" value="P:maintenance of CRISPR repeat elements"/>
    <property type="evidence" value="ECO:0007669"/>
    <property type="project" value="UniProtKB-UniRule"/>
</dbReference>
<dbReference type="PANTHER" id="PTHR34405:SF3">
    <property type="entry name" value="CRISPR-ASSOCIATED ENDORIBONUCLEASE CAS2 3"/>
    <property type="match status" value="1"/>
</dbReference>
<dbReference type="GO" id="GO:0051607">
    <property type="term" value="P:defense response to virus"/>
    <property type="evidence" value="ECO:0007669"/>
    <property type="project" value="UniProtKB-UniRule"/>
</dbReference>
<keyword evidence="4 9" id="KW-0479">Metal-binding</keyword>
<evidence type="ECO:0000256" key="1">
    <source>
        <dbReference type="ARBA" id="ARBA00001946"/>
    </source>
</evidence>
<dbReference type="CDD" id="cd09725">
    <property type="entry name" value="Cas2_I_II_III"/>
    <property type="match status" value="1"/>
</dbReference>
<dbReference type="Pfam" id="PF09827">
    <property type="entry name" value="CRISPR_Cas2"/>
    <property type="match status" value="1"/>
</dbReference>
<name>A0A1H6F518_9GAMM</name>
<dbReference type="AlphaFoldDB" id="A0A1H6F518"/>
<comment type="subunit">
    <text evidence="9">Homodimer, forms a heterotetramer with a Cas1 homodimer.</text>
</comment>
<keyword evidence="6 9" id="KW-0378">Hydrolase</keyword>
<dbReference type="GO" id="GO:0046872">
    <property type="term" value="F:metal ion binding"/>
    <property type="evidence" value="ECO:0007669"/>
    <property type="project" value="UniProtKB-UniRule"/>
</dbReference>
<gene>
    <name evidence="10" type="primary">cas2_1</name>
    <name evidence="9" type="synonym">cas2</name>
    <name evidence="10" type="ORF">MBHS_01101</name>
</gene>
<dbReference type="Proteomes" id="UP000236724">
    <property type="component" value="Unassembled WGS sequence"/>
</dbReference>
<keyword evidence="7 9" id="KW-0460">Magnesium</keyword>
<feature type="binding site" evidence="9">
    <location>
        <position position="9"/>
    </location>
    <ligand>
        <name>Mg(2+)</name>
        <dbReference type="ChEBI" id="CHEBI:18420"/>
        <note>catalytic</note>
    </ligand>
</feature>
<dbReference type="InterPro" id="IPR019199">
    <property type="entry name" value="Virulence_VapD/CRISPR_Cas2"/>
</dbReference>
<comment type="similarity">
    <text evidence="2 9">Belongs to the CRISPR-associated endoribonuclease Cas2 protein family.</text>
</comment>
<dbReference type="GO" id="GO:0004521">
    <property type="term" value="F:RNA endonuclease activity"/>
    <property type="evidence" value="ECO:0007669"/>
    <property type="project" value="InterPro"/>
</dbReference>
<evidence type="ECO:0000313" key="11">
    <source>
        <dbReference type="Proteomes" id="UP000236724"/>
    </source>
</evidence>
<evidence type="ECO:0000256" key="2">
    <source>
        <dbReference type="ARBA" id="ARBA00009959"/>
    </source>
</evidence>
<reference evidence="10 11" key="1">
    <citation type="submission" date="2016-10" db="EMBL/GenBank/DDBJ databases">
        <authorList>
            <person name="de Groot N.N."/>
        </authorList>
    </citation>
    <scope>NUCLEOTIDE SEQUENCE [LARGE SCALE GENOMIC DNA]</scope>
    <source>
        <strain evidence="10">MBHS1</strain>
    </source>
</reference>
<evidence type="ECO:0000256" key="9">
    <source>
        <dbReference type="HAMAP-Rule" id="MF_01471"/>
    </source>
</evidence>
<keyword evidence="11" id="KW-1185">Reference proteome</keyword>
<keyword evidence="8 9" id="KW-0051">Antiviral defense</keyword>
<evidence type="ECO:0000256" key="4">
    <source>
        <dbReference type="ARBA" id="ARBA00022723"/>
    </source>
</evidence>
<protein>
    <recommendedName>
        <fullName evidence="9">CRISPR-associated endoribonuclease Cas2</fullName>
        <ecNumber evidence="9">3.1.-.-</ecNumber>
    </recommendedName>
</protein>
<comment type="function">
    <text evidence="9">CRISPR (clustered regularly interspaced short palindromic repeat), is an adaptive immune system that provides protection against mobile genetic elements (viruses, transposable elements and conjugative plasmids). CRISPR clusters contain sequences complementary to antecedent mobile elements and target invading nucleic acids. CRISPR clusters are transcribed and processed into CRISPR RNA (crRNA). Functions as a ssRNA-specific endoribonuclease. Involved in the integration of spacer DNA into the CRISPR cassette.</text>
</comment>
<evidence type="ECO:0000256" key="7">
    <source>
        <dbReference type="ARBA" id="ARBA00022842"/>
    </source>
</evidence>
<evidence type="ECO:0000256" key="6">
    <source>
        <dbReference type="ARBA" id="ARBA00022801"/>
    </source>
</evidence>
<sequence>MQVYVVCYDITDDGIRNRIAKALLAYGERVQYSVFEIAVENADILEKVCKELREISDEDSEIRLYRLCATCRQDSHLLDGQHIAQMPEVLIL</sequence>
<evidence type="ECO:0000256" key="8">
    <source>
        <dbReference type="ARBA" id="ARBA00023118"/>
    </source>
</evidence>
<dbReference type="GO" id="GO:0016787">
    <property type="term" value="F:hydrolase activity"/>
    <property type="evidence" value="ECO:0007669"/>
    <property type="project" value="UniProtKB-KW"/>
</dbReference>
<dbReference type="HAMAP" id="MF_01471">
    <property type="entry name" value="Cas2"/>
    <property type="match status" value="1"/>
</dbReference>
<keyword evidence="5 9" id="KW-0255">Endonuclease</keyword>
<dbReference type="OrthoDB" id="9798176at2"/>
<proteinExistence type="inferred from homology"/>
<dbReference type="SUPFAM" id="SSF143430">
    <property type="entry name" value="TTP0101/SSO1404-like"/>
    <property type="match status" value="1"/>
</dbReference>
<keyword evidence="3 9" id="KW-0540">Nuclease</keyword>
<evidence type="ECO:0000313" key="10">
    <source>
        <dbReference type="EMBL" id="SEH05248.1"/>
    </source>
</evidence>
<dbReference type="EC" id="3.1.-.-" evidence="9"/>
<dbReference type="NCBIfam" id="TIGR01573">
    <property type="entry name" value="cas2"/>
    <property type="match status" value="1"/>
</dbReference>
<accession>A0A1H6F518</accession>
<evidence type="ECO:0000256" key="5">
    <source>
        <dbReference type="ARBA" id="ARBA00022759"/>
    </source>
</evidence>
<dbReference type="InterPro" id="IPR021127">
    <property type="entry name" value="CRISPR_associated_Cas2"/>
</dbReference>
<organism evidence="10 11">
    <name type="scientific">Candidatus Venteria ishoeyi</name>
    <dbReference type="NCBI Taxonomy" id="1899563"/>
    <lineage>
        <taxon>Bacteria</taxon>
        <taxon>Pseudomonadati</taxon>
        <taxon>Pseudomonadota</taxon>
        <taxon>Gammaproteobacteria</taxon>
        <taxon>Thiotrichales</taxon>
        <taxon>Thiotrichaceae</taxon>
        <taxon>Venteria</taxon>
    </lineage>
</organism>
<dbReference type="PANTHER" id="PTHR34405">
    <property type="entry name" value="CRISPR-ASSOCIATED ENDORIBONUCLEASE CAS2"/>
    <property type="match status" value="1"/>
</dbReference>
<dbReference type="RefSeq" id="WP_103919208.1">
    <property type="nucleotide sequence ID" value="NZ_FMSV02000180.1"/>
</dbReference>
<comment type="cofactor">
    <cofactor evidence="1 9">
        <name>Mg(2+)</name>
        <dbReference type="ChEBI" id="CHEBI:18420"/>
    </cofactor>
</comment>
<dbReference type="Gene3D" id="3.30.70.240">
    <property type="match status" value="1"/>
</dbReference>